<protein>
    <recommendedName>
        <fullName evidence="3">C2 domain-containing protein</fullName>
    </recommendedName>
</protein>
<accession>A0A067C3R8</accession>
<dbReference type="InterPro" id="IPR035892">
    <property type="entry name" value="C2_domain_sf"/>
</dbReference>
<gene>
    <name evidence="1" type="ORF">SPRG_12505</name>
</gene>
<dbReference type="VEuPathDB" id="FungiDB:SPRG_12505"/>
<dbReference type="GeneID" id="24134457"/>
<name>A0A067C3R8_SAPPC</name>
<dbReference type="KEGG" id="spar:SPRG_12505"/>
<dbReference type="AlphaFoldDB" id="A0A067C3R8"/>
<reference evidence="1 2" key="1">
    <citation type="journal article" date="2013" name="PLoS Genet.">
        <title>Distinctive expansion of potential virulence genes in the genome of the oomycete fish pathogen Saprolegnia parasitica.</title>
        <authorList>
            <person name="Jiang R.H."/>
            <person name="de Bruijn I."/>
            <person name="Haas B.J."/>
            <person name="Belmonte R."/>
            <person name="Lobach L."/>
            <person name="Christie J."/>
            <person name="van den Ackerveken G."/>
            <person name="Bottin A."/>
            <person name="Bulone V."/>
            <person name="Diaz-Moreno S.M."/>
            <person name="Dumas B."/>
            <person name="Fan L."/>
            <person name="Gaulin E."/>
            <person name="Govers F."/>
            <person name="Grenville-Briggs L.J."/>
            <person name="Horner N.R."/>
            <person name="Levin J.Z."/>
            <person name="Mammella M."/>
            <person name="Meijer H.J."/>
            <person name="Morris P."/>
            <person name="Nusbaum C."/>
            <person name="Oome S."/>
            <person name="Phillips A.J."/>
            <person name="van Rooyen D."/>
            <person name="Rzeszutek E."/>
            <person name="Saraiva M."/>
            <person name="Secombes C.J."/>
            <person name="Seidl M.F."/>
            <person name="Snel B."/>
            <person name="Stassen J.H."/>
            <person name="Sykes S."/>
            <person name="Tripathy S."/>
            <person name="van den Berg H."/>
            <person name="Vega-Arreguin J.C."/>
            <person name="Wawra S."/>
            <person name="Young S.K."/>
            <person name="Zeng Q."/>
            <person name="Dieguez-Uribeondo J."/>
            <person name="Russ C."/>
            <person name="Tyler B.M."/>
            <person name="van West P."/>
        </authorList>
    </citation>
    <scope>NUCLEOTIDE SEQUENCE [LARGE SCALE GENOMIC DNA]</scope>
    <source>
        <strain evidence="1 2">CBS 223.65</strain>
    </source>
</reference>
<evidence type="ECO:0008006" key="3">
    <source>
        <dbReference type="Google" id="ProtNLM"/>
    </source>
</evidence>
<dbReference type="Proteomes" id="UP000030745">
    <property type="component" value="Unassembled WGS sequence"/>
</dbReference>
<sequence>MLDLSSADTAVFRPEFCTTPQDIKATTRPFSASATTDNVFAVVHFGQGFEHLGHAAPTTFVVLRPTRRLDAATACEFWTCPAGERRVYDGLYTPFGATRVVEQSASPIYNEMLAVNVPSNVRTRGVWGVVLEVIAKSVDGQDILLSSVAMPVEYLPLDSEASMQLQLPSASSASPASASLLVTFFRTHQLCVLAILQVRAHEQSIDRRPSLHRAELTLECIGSNAMHPSLVDDRTRLRLEILDADAAGTTTTVHAPLVRMSIPDAS</sequence>
<dbReference type="RefSeq" id="XP_012207806.1">
    <property type="nucleotide sequence ID" value="XM_012352416.1"/>
</dbReference>
<dbReference type="OrthoDB" id="552574at2759"/>
<organism evidence="1 2">
    <name type="scientific">Saprolegnia parasitica (strain CBS 223.65)</name>
    <dbReference type="NCBI Taxonomy" id="695850"/>
    <lineage>
        <taxon>Eukaryota</taxon>
        <taxon>Sar</taxon>
        <taxon>Stramenopiles</taxon>
        <taxon>Oomycota</taxon>
        <taxon>Saprolegniomycetes</taxon>
        <taxon>Saprolegniales</taxon>
        <taxon>Saprolegniaceae</taxon>
        <taxon>Saprolegnia</taxon>
    </lineage>
</organism>
<keyword evidence="2" id="KW-1185">Reference proteome</keyword>
<proteinExistence type="predicted"/>
<dbReference type="SUPFAM" id="SSF49562">
    <property type="entry name" value="C2 domain (Calcium/lipid-binding domain, CaLB)"/>
    <property type="match status" value="1"/>
</dbReference>
<evidence type="ECO:0000313" key="2">
    <source>
        <dbReference type="Proteomes" id="UP000030745"/>
    </source>
</evidence>
<evidence type="ECO:0000313" key="1">
    <source>
        <dbReference type="EMBL" id="KDO21462.1"/>
    </source>
</evidence>
<dbReference type="EMBL" id="KK583287">
    <property type="protein sequence ID" value="KDO21462.1"/>
    <property type="molecule type" value="Genomic_DNA"/>
</dbReference>